<feature type="non-terminal residue" evidence="1">
    <location>
        <position position="1"/>
    </location>
</feature>
<protein>
    <submittedName>
        <fullName evidence="1">F-box protein</fullName>
    </submittedName>
</protein>
<name>A0A392RNA8_9FABA</name>
<comment type="caution">
    <text evidence="1">The sequence shown here is derived from an EMBL/GenBank/DDBJ whole genome shotgun (WGS) entry which is preliminary data.</text>
</comment>
<dbReference type="Proteomes" id="UP000265520">
    <property type="component" value="Unassembled WGS sequence"/>
</dbReference>
<keyword evidence="2" id="KW-1185">Reference proteome</keyword>
<organism evidence="1 2">
    <name type="scientific">Trifolium medium</name>
    <dbReference type="NCBI Taxonomy" id="97028"/>
    <lineage>
        <taxon>Eukaryota</taxon>
        <taxon>Viridiplantae</taxon>
        <taxon>Streptophyta</taxon>
        <taxon>Embryophyta</taxon>
        <taxon>Tracheophyta</taxon>
        <taxon>Spermatophyta</taxon>
        <taxon>Magnoliopsida</taxon>
        <taxon>eudicotyledons</taxon>
        <taxon>Gunneridae</taxon>
        <taxon>Pentapetalae</taxon>
        <taxon>rosids</taxon>
        <taxon>fabids</taxon>
        <taxon>Fabales</taxon>
        <taxon>Fabaceae</taxon>
        <taxon>Papilionoideae</taxon>
        <taxon>50 kb inversion clade</taxon>
        <taxon>NPAAA clade</taxon>
        <taxon>Hologalegina</taxon>
        <taxon>IRL clade</taxon>
        <taxon>Trifolieae</taxon>
        <taxon>Trifolium</taxon>
    </lineage>
</organism>
<accession>A0A392RNA8</accession>
<proteinExistence type="predicted"/>
<dbReference type="EMBL" id="LXQA010252285">
    <property type="protein sequence ID" value="MCI38128.1"/>
    <property type="molecule type" value="Genomic_DNA"/>
</dbReference>
<reference evidence="1 2" key="1">
    <citation type="journal article" date="2018" name="Front. Plant Sci.">
        <title>Red Clover (Trifolium pratense) and Zigzag Clover (T. medium) - A Picture of Genomic Similarities and Differences.</title>
        <authorList>
            <person name="Dluhosova J."/>
            <person name="Istvanek J."/>
            <person name="Nedelnik J."/>
            <person name="Repkova J."/>
        </authorList>
    </citation>
    <scope>NUCLEOTIDE SEQUENCE [LARGE SCALE GENOMIC DNA]</scope>
    <source>
        <strain evidence="2">cv. 10/8</strain>
        <tissue evidence="1">Leaf</tissue>
    </source>
</reference>
<evidence type="ECO:0000313" key="1">
    <source>
        <dbReference type="EMBL" id="MCI38128.1"/>
    </source>
</evidence>
<dbReference type="AlphaFoldDB" id="A0A392RNA8"/>
<evidence type="ECO:0000313" key="2">
    <source>
        <dbReference type="Proteomes" id="UP000265520"/>
    </source>
</evidence>
<sequence length="60" mass="6664">TSTVPLGEFVSGTLNWMVDNEGVSSNQSHVILSFDLEKETYGEVLLPQNDADDNVNMHRL</sequence>